<proteinExistence type="predicted"/>
<sequence length="203" mass="22491">MGGLNYAPENVRTSEVLVASISGSGVAFAFMPHRMGEEPQVVAIAPKIAKLHGIRIGDTIEVGYVENFPEHVERVQWRAVALYRKTEGNEKSLPGGKPTEARKTIEDQVLKMVMEGEVWNRAELYAWLFDNDFTSVTASDLERSRYEAIGHSLQRLHDTGSIACARVYGPAKKNATALYYAKSTHVLGRALMGLDTPDEEEEP</sequence>
<reference evidence="1" key="1">
    <citation type="submission" date="2020-05" db="EMBL/GenBank/DDBJ databases">
        <authorList>
            <person name="Chiriac C."/>
            <person name="Salcher M."/>
            <person name="Ghai R."/>
            <person name="Kavagutti S V."/>
        </authorList>
    </citation>
    <scope>NUCLEOTIDE SEQUENCE</scope>
</reference>
<name>A0A6J5RF25_9CAUD</name>
<gene>
    <name evidence="1" type="ORF">UFOVP1202_37</name>
</gene>
<protein>
    <submittedName>
        <fullName evidence="1">Uncharacterized protein</fullName>
    </submittedName>
</protein>
<dbReference type="EMBL" id="LR797147">
    <property type="protein sequence ID" value="CAB4190214.1"/>
    <property type="molecule type" value="Genomic_DNA"/>
</dbReference>
<organism evidence="1">
    <name type="scientific">uncultured Caudovirales phage</name>
    <dbReference type="NCBI Taxonomy" id="2100421"/>
    <lineage>
        <taxon>Viruses</taxon>
        <taxon>Duplodnaviria</taxon>
        <taxon>Heunggongvirae</taxon>
        <taxon>Uroviricota</taxon>
        <taxon>Caudoviricetes</taxon>
        <taxon>Peduoviridae</taxon>
        <taxon>Maltschvirus</taxon>
        <taxon>Maltschvirus maltsch</taxon>
    </lineage>
</organism>
<accession>A0A6J5RF25</accession>
<evidence type="ECO:0000313" key="1">
    <source>
        <dbReference type="EMBL" id="CAB4190214.1"/>
    </source>
</evidence>